<dbReference type="Proteomes" id="UP001322744">
    <property type="component" value="Chromosome"/>
</dbReference>
<organism evidence="1 2">
    <name type="scientific">Anaerocellum danielii</name>
    <dbReference type="NCBI Taxonomy" id="1387557"/>
    <lineage>
        <taxon>Bacteria</taxon>
        <taxon>Bacillati</taxon>
        <taxon>Bacillota</taxon>
        <taxon>Bacillota incertae sedis</taxon>
        <taxon>Caldicellulosiruptorales</taxon>
        <taxon>Caldicellulosiruptoraceae</taxon>
        <taxon>Anaerocellum</taxon>
    </lineage>
</organism>
<accession>A0ABZ0TZG6</accession>
<evidence type="ECO:0000313" key="2">
    <source>
        <dbReference type="Proteomes" id="UP001322744"/>
    </source>
</evidence>
<dbReference type="RefSeq" id="WP_322141232.1">
    <property type="nucleotide sequence ID" value="NZ_CP139957.1"/>
</dbReference>
<protein>
    <submittedName>
        <fullName evidence="1">Uncharacterized protein</fullName>
    </submittedName>
</protein>
<gene>
    <name evidence="1" type="ORF">SOJ16_000018</name>
</gene>
<sequence>MISETEMIANLNLQVQGTKIDYRIQSEVEKDKVLNLNIGASVQTKSKNLNDTLTEYTDPKIRFLKRIGILEYKTCQNRKYKDILNEPWCFIQDASASISSSCCRCCLLSRKRAYCKGISKSKRKRI</sequence>
<evidence type="ECO:0000313" key="1">
    <source>
        <dbReference type="EMBL" id="WPX08862.1"/>
    </source>
</evidence>
<proteinExistence type="predicted"/>
<name>A0ABZ0TZG6_9FIRM</name>
<keyword evidence="2" id="KW-1185">Reference proteome</keyword>
<reference evidence="1 2" key="1">
    <citation type="submission" date="2023-12" db="EMBL/GenBank/DDBJ databases">
        <authorList>
            <person name="Manesh M.J.H."/>
            <person name="Bing R.G."/>
            <person name="Willard D.J."/>
            <person name="Kelly R.M."/>
        </authorList>
    </citation>
    <scope>NUCLEOTIDE SEQUENCE [LARGE SCALE GENOMIC DNA]</scope>
    <source>
        <strain evidence="1 2">DSM 8977</strain>
    </source>
</reference>
<dbReference type="EMBL" id="CP139957">
    <property type="protein sequence ID" value="WPX08862.1"/>
    <property type="molecule type" value="Genomic_DNA"/>
</dbReference>